<reference evidence="4 5" key="1">
    <citation type="submission" date="2018-11" db="EMBL/GenBank/DDBJ databases">
        <title>Deinococcus shelandsis sp. nov., isolated from South Shetland Islands soil of Antarctica.</title>
        <authorList>
            <person name="Tian J."/>
        </authorList>
    </citation>
    <scope>NUCLEOTIDE SEQUENCE [LARGE SCALE GENOMIC DNA]</scope>
    <source>
        <strain evidence="4 5">S14-83T</strain>
        <plasmid evidence="4 5">unnamed2</plasmid>
    </source>
</reference>
<protein>
    <submittedName>
        <fullName evidence="4">Bifunctional diguanylate cyclase/phosphodiesterase</fullName>
    </submittedName>
</protein>
<dbReference type="SMART" id="SM00052">
    <property type="entry name" value="EAL"/>
    <property type="match status" value="1"/>
</dbReference>
<dbReference type="InterPro" id="IPR043128">
    <property type="entry name" value="Rev_trsase/Diguanyl_cyclase"/>
</dbReference>
<dbReference type="Gene3D" id="3.30.70.270">
    <property type="match status" value="1"/>
</dbReference>
<dbReference type="InterPro" id="IPR000160">
    <property type="entry name" value="GGDEF_dom"/>
</dbReference>
<keyword evidence="4" id="KW-0614">Plasmid</keyword>
<keyword evidence="5" id="KW-1185">Reference proteome</keyword>
<dbReference type="RefSeq" id="WP_124874866.1">
    <property type="nucleotide sequence ID" value="NZ_CP034186.1"/>
</dbReference>
<dbReference type="FunFam" id="3.30.70.270:FF:000001">
    <property type="entry name" value="Diguanylate cyclase domain protein"/>
    <property type="match status" value="1"/>
</dbReference>
<feature type="transmembrane region" description="Helical" evidence="1">
    <location>
        <begin position="60"/>
        <end position="82"/>
    </location>
</feature>
<dbReference type="Gene3D" id="3.20.20.450">
    <property type="entry name" value="EAL domain"/>
    <property type="match status" value="1"/>
</dbReference>
<dbReference type="CDD" id="cd01949">
    <property type="entry name" value="GGDEF"/>
    <property type="match status" value="1"/>
</dbReference>
<name>A0A3G8YHR9_9DEIO</name>
<evidence type="ECO:0000256" key="1">
    <source>
        <dbReference type="SAM" id="Phobius"/>
    </source>
</evidence>
<feature type="domain" description="GGDEF" evidence="3">
    <location>
        <begin position="194"/>
        <end position="326"/>
    </location>
</feature>
<dbReference type="InterPro" id="IPR035919">
    <property type="entry name" value="EAL_sf"/>
</dbReference>
<dbReference type="SMART" id="SM00267">
    <property type="entry name" value="GGDEF"/>
    <property type="match status" value="1"/>
</dbReference>
<feature type="domain" description="EAL" evidence="2">
    <location>
        <begin position="335"/>
        <end position="585"/>
    </location>
</feature>
<dbReference type="PANTHER" id="PTHR44757">
    <property type="entry name" value="DIGUANYLATE CYCLASE DGCP"/>
    <property type="match status" value="1"/>
</dbReference>
<dbReference type="KEGG" id="dph:EHF33_18125"/>
<dbReference type="InterPro" id="IPR052155">
    <property type="entry name" value="Biofilm_reg_signaling"/>
</dbReference>
<feature type="transmembrane region" description="Helical" evidence="1">
    <location>
        <begin position="33"/>
        <end position="54"/>
    </location>
</feature>
<keyword evidence="1" id="KW-1133">Transmembrane helix</keyword>
<organism evidence="4 5">
    <name type="scientific">Deinococcus psychrotolerans</name>
    <dbReference type="NCBI Taxonomy" id="2489213"/>
    <lineage>
        <taxon>Bacteria</taxon>
        <taxon>Thermotogati</taxon>
        <taxon>Deinococcota</taxon>
        <taxon>Deinococci</taxon>
        <taxon>Deinococcales</taxon>
        <taxon>Deinococcaceae</taxon>
        <taxon>Deinococcus</taxon>
    </lineage>
</organism>
<dbReference type="PROSITE" id="PS50887">
    <property type="entry name" value="GGDEF"/>
    <property type="match status" value="1"/>
</dbReference>
<keyword evidence="1" id="KW-0812">Transmembrane</keyword>
<dbReference type="PANTHER" id="PTHR44757:SF2">
    <property type="entry name" value="BIOFILM ARCHITECTURE MAINTENANCE PROTEIN MBAA"/>
    <property type="match status" value="1"/>
</dbReference>
<dbReference type="SUPFAM" id="SSF141868">
    <property type="entry name" value="EAL domain-like"/>
    <property type="match status" value="1"/>
</dbReference>
<keyword evidence="1" id="KW-0472">Membrane</keyword>
<feature type="transmembrane region" description="Helical" evidence="1">
    <location>
        <begin position="102"/>
        <end position="121"/>
    </location>
</feature>
<dbReference type="EMBL" id="CP034186">
    <property type="protein sequence ID" value="AZI44839.1"/>
    <property type="molecule type" value="Genomic_DNA"/>
</dbReference>
<dbReference type="SUPFAM" id="SSF55073">
    <property type="entry name" value="Nucleotide cyclase"/>
    <property type="match status" value="1"/>
</dbReference>
<feature type="transmembrane region" description="Helical" evidence="1">
    <location>
        <begin position="6"/>
        <end position="24"/>
    </location>
</feature>
<dbReference type="PROSITE" id="PS50883">
    <property type="entry name" value="EAL"/>
    <property type="match status" value="1"/>
</dbReference>
<dbReference type="Proteomes" id="UP000276417">
    <property type="component" value="Plasmid unnamed2"/>
</dbReference>
<sequence>MWVSLAYPVADLLLCAAAVTLALWRPLSLRRRVVFLLATGLLFYLGSDVLYYNALAHKVYVSGTLADLGWPLGALLIAWAAYRSGQTIKRQTTVRPERGEHWKPLLPHYAVLGVFVLYLTTHFLTPLDSGQQVILWLVVGLFVLRQLLTLTDNQRLHLRLTYRAEHDPLTGVRNRDDLEVNLQRQIDEARSWNDGVAVLFVDLDRMKMINDTFGHPVGDQLLRAVAGRLTAQLPPGAVVSRFGGDEFVIVLSRSAAPQAAQVAQAILETVGQVFQIGSDLLHISASIGVALVPGDTDNAAEAIEKADAAMYHAKQLGKAMWRFADEQLNALHMPQARMEVLLRGALERGELSMHFQPILNLISSQVYSFEALMRWNSPVLGSVSPADFIPVAEAREMMGRLGSWALRESIRQMRAWQTELPGVGVSVNVSATRFTHTDFVADVCSALAEYDSFAQLLTLEITESAVLADAQQAREKLLELRDMGVRVAMDDFGTGYSSLGQLRDLPVDILKIDRVFVQESQSDAAFIKAMVVMGHSLGLKVVAEGIEHAHMAAWVQALGCDLGQGFHFARPLPAHQAVASMVRLQGGYSLTDREERQTDKT</sequence>
<proteinExistence type="predicted"/>
<evidence type="ECO:0000259" key="2">
    <source>
        <dbReference type="PROSITE" id="PS50883"/>
    </source>
</evidence>
<evidence type="ECO:0000313" key="5">
    <source>
        <dbReference type="Proteomes" id="UP000276417"/>
    </source>
</evidence>
<accession>A0A3G8YHR9</accession>
<evidence type="ECO:0000313" key="4">
    <source>
        <dbReference type="EMBL" id="AZI44839.1"/>
    </source>
</evidence>
<dbReference type="Pfam" id="PF00990">
    <property type="entry name" value="GGDEF"/>
    <property type="match status" value="1"/>
</dbReference>
<dbReference type="NCBIfam" id="TIGR00254">
    <property type="entry name" value="GGDEF"/>
    <property type="match status" value="1"/>
</dbReference>
<dbReference type="CDD" id="cd01948">
    <property type="entry name" value="EAL"/>
    <property type="match status" value="1"/>
</dbReference>
<dbReference type="InterPro" id="IPR001633">
    <property type="entry name" value="EAL_dom"/>
</dbReference>
<dbReference type="AlphaFoldDB" id="A0A3G8YHR9"/>
<evidence type="ECO:0000259" key="3">
    <source>
        <dbReference type="PROSITE" id="PS50887"/>
    </source>
</evidence>
<dbReference type="OrthoDB" id="23692at2"/>
<dbReference type="InterPro" id="IPR029787">
    <property type="entry name" value="Nucleotide_cyclase"/>
</dbReference>
<gene>
    <name evidence="4" type="ORF">EHF33_18125</name>
</gene>
<dbReference type="Pfam" id="PF00563">
    <property type="entry name" value="EAL"/>
    <property type="match status" value="1"/>
</dbReference>
<geneLocation type="plasmid" evidence="4 5">
    <name>unnamed2</name>
</geneLocation>